<protein>
    <submittedName>
        <fullName evidence="2">Uncharacterized protein</fullName>
    </submittedName>
</protein>
<accession>A0AAX6GSB9</accession>
<dbReference type="AlphaFoldDB" id="A0AAX6GSB9"/>
<organism evidence="2 3">
    <name type="scientific">Iris pallida</name>
    <name type="common">Sweet iris</name>
    <dbReference type="NCBI Taxonomy" id="29817"/>
    <lineage>
        <taxon>Eukaryota</taxon>
        <taxon>Viridiplantae</taxon>
        <taxon>Streptophyta</taxon>
        <taxon>Embryophyta</taxon>
        <taxon>Tracheophyta</taxon>
        <taxon>Spermatophyta</taxon>
        <taxon>Magnoliopsida</taxon>
        <taxon>Liliopsida</taxon>
        <taxon>Asparagales</taxon>
        <taxon>Iridaceae</taxon>
        <taxon>Iridoideae</taxon>
        <taxon>Irideae</taxon>
        <taxon>Iris</taxon>
    </lineage>
</organism>
<name>A0AAX6GSB9_IRIPA</name>
<dbReference type="Proteomes" id="UP001140949">
    <property type="component" value="Unassembled WGS sequence"/>
</dbReference>
<comment type="caution">
    <text evidence="2">The sequence shown here is derived from an EMBL/GenBank/DDBJ whole genome shotgun (WGS) entry which is preliminary data.</text>
</comment>
<evidence type="ECO:0000313" key="2">
    <source>
        <dbReference type="EMBL" id="KAJ6831237.1"/>
    </source>
</evidence>
<dbReference type="EMBL" id="JANAVB010016905">
    <property type="protein sequence ID" value="KAJ6831237.1"/>
    <property type="molecule type" value="Genomic_DNA"/>
</dbReference>
<proteinExistence type="predicted"/>
<sequence>MRPTMAGGHHSTTPRWSHLFGTTTTASPCSTDLLYDGPRRRRPLVKWAASVISFSSGS</sequence>
<gene>
    <name evidence="2" type="ORF">M6B38_349960</name>
</gene>
<evidence type="ECO:0000313" key="3">
    <source>
        <dbReference type="Proteomes" id="UP001140949"/>
    </source>
</evidence>
<reference evidence="2" key="1">
    <citation type="journal article" date="2023" name="GigaByte">
        <title>Genome assembly of the bearded iris, Iris pallida Lam.</title>
        <authorList>
            <person name="Bruccoleri R.E."/>
            <person name="Oakeley E.J."/>
            <person name="Faust A.M.E."/>
            <person name="Altorfer M."/>
            <person name="Dessus-Babus S."/>
            <person name="Burckhardt D."/>
            <person name="Oertli M."/>
            <person name="Naumann U."/>
            <person name="Petersen F."/>
            <person name="Wong J."/>
        </authorList>
    </citation>
    <scope>NUCLEOTIDE SEQUENCE</scope>
    <source>
        <strain evidence="2">GSM-AAB239-AS_SAM_17_03QT</strain>
    </source>
</reference>
<reference evidence="2" key="2">
    <citation type="submission" date="2023-04" db="EMBL/GenBank/DDBJ databases">
        <authorList>
            <person name="Bruccoleri R.E."/>
            <person name="Oakeley E.J."/>
            <person name="Faust A.-M."/>
            <person name="Dessus-Babus S."/>
            <person name="Altorfer M."/>
            <person name="Burckhardt D."/>
            <person name="Oertli M."/>
            <person name="Naumann U."/>
            <person name="Petersen F."/>
            <person name="Wong J."/>
        </authorList>
    </citation>
    <scope>NUCLEOTIDE SEQUENCE</scope>
    <source>
        <strain evidence="2">GSM-AAB239-AS_SAM_17_03QT</strain>
        <tissue evidence="2">Leaf</tissue>
    </source>
</reference>
<feature type="region of interest" description="Disordered" evidence="1">
    <location>
        <begin position="1"/>
        <end position="21"/>
    </location>
</feature>
<keyword evidence="3" id="KW-1185">Reference proteome</keyword>
<evidence type="ECO:0000256" key="1">
    <source>
        <dbReference type="SAM" id="MobiDB-lite"/>
    </source>
</evidence>
<feature type="compositionally biased region" description="Polar residues" evidence="1">
    <location>
        <begin position="10"/>
        <end position="21"/>
    </location>
</feature>